<dbReference type="PANTHER" id="PTHR35971:SF5">
    <property type="entry name" value="OBSCURIN LIKE CYTOSKELETAL ADAPTOR 1"/>
    <property type="match status" value="1"/>
</dbReference>
<dbReference type="InterPro" id="IPR036179">
    <property type="entry name" value="Ig-like_dom_sf"/>
</dbReference>
<dbReference type="PANTHER" id="PTHR35971">
    <property type="entry name" value="SI:DKEY-31G6.6"/>
    <property type="match status" value="1"/>
</dbReference>
<proteinExistence type="predicted"/>
<dbReference type="Gene3D" id="2.60.40.10">
    <property type="entry name" value="Immunoglobulins"/>
    <property type="match status" value="3"/>
</dbReference>
<dbReference type="SMART" id="SM00408">
    <property type="entry name" value="IGc2"/>
    <property type="match status" value="3"/>
</dbReference>
<evidence type="ECO:0000256" key="3">
    <source>
        <dbReference type="ARBA" id="ARBA00022553"/>
    </source>
</evidence>
<evidence type="ECO:0000256" key="4">
    <source>
        <dbReference type="ARBA" id="ARBA00023157"/>
    </source>
</evidence>
<keyword evidence="2" id="KW-0963">Cytoplasm</keyword>
<evidence type="ECO:0000256" key="5">
    <source>
        <dbReference type="ARBA" id="ARBA00023319"/>
    </source>
</evidence>
<feature type="domain" description="Ig-like" evidence="6">
    <location>
        <begin position="15"/>
        <end position="98"/>
    </location>
</feature>
<dbReference type="InterPro" id="IPR007110">
    <property type="entry name" value="Ig-like_dom"/>
</dbReference>
<evidence type="ECO:0000256" key="2">
    <source>
        <dbReference type="ARBA" id="ARBA00022490"/>
    </source>
</evidence>
<dbReference type="EMBL" id="KL363237">
    <property type="protein sequence ID" value="KFD51613.1"/>
    <property type="molecule type" value="Genomic_DNA"/>
</dbReference>
<dbReference type="EMBL" id="KL367511">
    <property type="protein sequence ID" value="KFD67749.1"/>
    <property type="molecule type" value="Genomic_DNA"/>
</dbReference>
<dbReference type="Pfam" id="PF07679">
    <property type="entry name" value="I-set"/>
    <property type="match status" value="2"/>
</dbReference>
<dbReference type="InterPro" id="IPR013098">
    <property type="entry name" value="Ig_I-set"/>
</dbReference>
<accession>A0A085M317</accession>
<evidence type="ECO:0000313" key="8">
    <source>
        <dbReference type="EMBL" id="KFD67749.1"/>
    </source>
</evidence>
<dbReference type="PROSITE" id="PS50835">
    <property type="entry name" value="IG_LIKE"/>
    <property type="match status" value="3"/>
</dbReference>
<evidence type="ECO:0000313" key="9">
    <source>
        <dbReference type="Proteomes" id="UP000030764"/>
    </source>
</evidence>
<dbReference type="GO" id="GO:0005737">
    <property type="term" value="C:cytoplasm"/>
    <property type="evidence" value="ECO:0007669"/>
    <property type="project" value="UniProtKB-SubCell"/>
</dbReference>
<keyword evidence="3" id="KW-0597">Phosphoprotein</keyword>
<keyword evidence="9" id="KW-1185">Reference proteome</keyword>
<evidence type="ECO:0000256" key="1">
    <source>
        <dbReference type="ARBA" id="ARBA00004496"/>
    </source>
</evidence>
<dbReference type="Pfam" id="PF13927">
    <property type="entry name" value="Ig_3"/>
    <property type="match status" value="1"/>
</dbReference>
<evidence type="ECO:0000313" key="7">
    <source>
        <dbReference type="EMBL" id="KFD51613.1"/>
    </source>
</evidence>
<dbReference type="Proteomes" id="UP000030764">
    <property type="component" value="Unassembled WGS sequence"/>
</dbReference>
<evidence type="ECO:0000259" key="6">
    <source>
        <dbReference type="PROSITE" id="PS50835"/>
    </source>
</evidence>
<dbReference type="FunFam" id="2.60.40.10:FF:000032">
    <property type="entry name" value="palladin isoform X1"/>
    <property type="match status" value="1"/>
</dbReference>
<keyword evidence="5" id="KW-0393">Immunoglobulin domain</keyword>
<dbReference type="InterPro" id="IPR052385">
    <property type="entry name" value="Obscurin/Obscurin-like_Reg"/>
</dbReference>
<feature type="domain" description="Ig-like" evidence="6">
    <location>
        <begin position="195"/>
        <end position="275"/>
    </location>
</feature>
<feature type="non-terminal residue" evidence="7">
    <location>
        <position position="1"/>
    </location>
</feature>
<dbReference type="InterPro" id="IPR003598">
    <property type="entry name" value="Ig_sub2"/>
</dbReference>
<comment type="subcellular location">
    <subcellularLocation>
        <location evidence="1">Cytoplasm</location>
    </subcellularLocation>
</comment>
<sequence length="346" mass="38471">LGNATAETVLEIVEPPVKVGPPRVVHFPENTAAFVHCLETQEMNTVTWQRRGEPLRDTDHMQIFSNGTLLIARITKSDEGPYVCNVLTPRGRSKQEITVVVIEKPTVTVHPRQVDYTSKGAFTIRCDVEGSQITSVEWLHDGQPVKAQGRRVQASEGYLSVVEATQQDEGRYECRAHNPAGSTSDFAMTRLRDEPKIEPEEMNITVTENETAVMECKAVGHPPPTVQWEKQPNKDLEGDLRFSIGKDQLTLTGAEKADAGLYLCIASNEVGKAIGRRRLIVQPPVRYIRTPCDEMGRAVKTSYVPARGDTPMLNRPMLPWDTEVIDFPAVNGTNNVFVICVPATRR</sequence>
<dbReference type="SUPFAM" id="SSF48726">
    <property type="entry name" value="Immunoglobulin"/>
    <property type="match status" value="3"/>
</dbReference>
<dbReference type="AlphaFoldDB" id="A0A085M317"/>
<gene>
    <name evidence="7" type="ORF">M513_07492</name>
    <name evidence="8" type="ORF">M514_07492</name>
</gene>
<organism evidence="7 9">
    <name type="scientific">Trichuris suis</name>
    <name type="common">pig whipworm</name>
    <dbReference type="NCBI Taxonomy" id="68888"/>
    <lineage>
        <taxon>Eukaryota</taxon>
        <taxon>Metazoa</taxon>
        <taxon>Ecdysozoa</taxon>
        <taxon>Nematoda</taxon>
        <taxon>Enoplea</taxon>
        <taxon>Dorylaimia</taxon>
        <taxon>Trichinellida</taxon>
        <taxon>Trichuridae</taxon>
        <taxon>Trichuris</taxon>
    </lineage>
</organism>
<dbReference type="Proteomes" id="UP000030758">
    <property type="component" value="Unassembled WGS sequence"/>
</dbReference>
<name>A0A085M317_9BILA</name>
<protein>
    <recommendedName>
        <fullName evidence="6">Ig-like domain-containing protein</fullName>
    </recommendedName>
</protein>
<dbReference type="InterPro" id="IPR013783">
    <property type="entry name" value="Ig-like_fold"/>
</dbReference>
<keyword evidence="4" id="KW-1015">Disulfide bond</keyword>
<dbReference type="SMART" id="SM00409">
    <property type="entry name" value="IG"/>
    <property type="match status" value="3"/>
</dbReference>
<dbReference type="InterPro" id="IPR003599">
    <property type="entry name" value="Ig_sub"/>
</dbReference>
<reference evidence="7 9" key="1">
    <citation type="journal article" date="2014" name="Nat. Genet.">
        <title>Genome and transcriptome of the porcine whipworm Trichuris suis.</title>
        <authorList>
            <person name="Jex A.R."/>
            <person name="Nejsum P."/>
            <person name="Schwarz E.M."/>
            <person name="Hu L."/>
            <person name="Young N.D."/>
            <person name="Hall R.S."/>
            <person name="Korhonen P.K."/>
            <person name="Liao S."/>
            <person name="Thamsborg S."/>
            <person name="Xia J."/>
            <person name="Xu P."/>
            <person name="Wang S."/>
            <person name="Scheerlinck J.P."/>
            <person name="Hofmann A."/>
            <person name="Sternberg P.W."/>
            <person name="Wang J."/>
            <person name="Gasser R.B."/>
        </authorList>
    </citation>
    <scope>NUCLEOTIDE SEQUENCE [LARGE SCALE GENOMIC DNA]</scope>
    <source>
        <strain evidence="8">DCEP-RM93F</strain>
        <strain evidence="7">DCEP-RM93M</strain>
    </source>
</reference>
<feature type="domain" description="Ig-like" evidence="6">
    <location>
        <begin position="105"/>
        <end position="189"/>
    </location>
</feature>